<dbReference type="PANTHER" id="PTHR36120:SF1">
    <property type="entry name" value="L-FUCOSE ISOMERASE C-TERMINAL DOMAIN-CONTAINING PROTEIN"/>
    <property type="match status" value="1"/>
</dbReference>
<dbReference type="OrthoDB" id="5098076at2"/>
<dbReference type="Proteomes" id="UP000236311">
    <property type="component" value="Unassembled WGS sequence"/>
</dbReference>
<dbReference type="GO" id="GO:0016861">
    <property type="term" value="F:intramolecular oxidoreductase activity, interconverting aldoses and ketoses"/>
    <property type="evidence" value="ECO:0007669"/>
    <property type="project" value="InterPro"/>
</dbReference>
<reference evidence="3 4" key="1">
    <citation type="submission" date="2018-01" db="EMBL/GenBank/DDBJ databases">
        <authorList>
            <person name="Gaut B.S."/>
            <person name="Morton B.R."/>
            <person name="Clegg M.T."/>
            <person name="Duvall M.R."/>
        </authorList>
    </citation>
    <scope>NUCLEOTIDE SEQUENCE [LARGE SCALE GENOMIC DNA]</scope>
    <source>
        <strain evidence="3">GP69</strain>
    </source>
</reference>
<dbReference type="PANTHER" id="PTHR36120">
    <property type="entry name" value="FUCOSE ISOMERASE"/>
    <property type="match status" value="1"/>
</dbReference>
<evidence type="ECO:0008006" key="5">
    <source>
        <dbReference type="Google" id="ProtNLM"/>
    </source>
</evidence>
<organism evidence="3 4">
    <name type="scientific">Acetatifactor muris</name>
    <dbReference type="NCBI Taxonomy" id="879566"/>
    <lineage>
        <taxon>Bacteria</taxon>
        <taxon>Bacillati</taxon>
        <taxon>Bacillota</taxon>
        <taxon>Clostridia</taxon>
        <taxon>Lachnospirales</taxon>
        <taxon>Lachnospiraceae</taxon>
        <taxon>Acetatifactor</taxon>
    </lineage>
</organism>
<protein>
    <recommendedName>
        <fullName evidence="5">L-fucose isomerase C-terminal domain-containing protein</fullName>
    </recommendedName>
</protein>
<evidence type="ECO:0000313" key="4">
    <source>
        <dbReference type="Proteomes" id="UP000236311"/>
    </source>
</evidence>
<evidence type="ECO:0000256" key="1">
    <source>
        <dbReference type="ARBA" id="ARBA00023235"/>
    </source>
</evidence>
<dbReference type="InterPro" id="IPR009015">
    <property type="entry name" value="Fucose_isomerase_N/cen_sf"/>
</dbReference>
<keyword evidence="1" id="KW-0413">Isomerase</keyword>
<dbReference type="SUPFAM" id="SSF53743">
    <property type="entry name" value="FucI/AraA N-terminal and middle domains"/>
    <property type="match status" value="1"/>
</dbReference>
<dbReference type="AlphaFoldDB" id="A0A2K4ZDU7"/>
<keyword evidence="4" id="KW-1185">Reference proteome</keyword>
<name>A0A2K4ZDU7_9FIRM</name>
<evidence type="ECO:0000256" key="2">
    <source>
        <dbReference type="ARBA" id="ARBA00023277"/>
    </source>
</evidence>
<gene>
    <name evidence="3" type="ORF">AMURIS_01358</name>
</gene>
<accession>A0A2K4ZDU7</accession>
<keyword evidence="2" id="KW-0119">Carbohydrate metabolism</keyword>
<dbReference type="RefSeq" id="WP_103238746.1">
    <property type="nucleotide sequence ID" value="NZ_JANJZD010000006.1"/>
</dbReference>
<evidence type="ECO:0000313" key="3">
    <source>
        <dbReference type="EMBL" id="SOY28647.1"/>
    </source>
</evidence>
<dbReference type="GO" id="GO:0005737">
    <property type="term" value="C:cytoplasm"/>
    <property type="evidence" value="ECO:0007669"/>
    <property type="project" value="InterPro"/>
</dbReference>
<dbReference type="GO" id="GO:0005996">
    <property type="term" value="P:monosaccharide metabolic process"/>
    <property type="evidence" value="ECO:0007669"/>
    <property type="project" value="InterPro"/>
</dbReference>
<dbReference type="EMBL" id="OFSM01000006">
    <property type="protein sequence ID" value="SOY28647.1"/>
    <property type="molecule type" value="Genomic_DNA"/>
</dbReference>
<proteinExistence type="predicted"/>
<sequence length="455" mass="52003">MVESAMKKKLNIRPLVGFLQHSAFWEGPCRAGKFENLQPEAEKEWAANYMKDIAEKIKEIIPQVNVLEPIPVPYIENLTVPQETWDKIEEGLDQVDAFVIFCYRIPKLEKYRKTTIVFSNGNEGADLCAYNRSIGVEAYNAIDMEDLNDILHSLWVRKCIANTKALILTSGQVPTYGIQSNIRDVEYLRKQYGFEVLKLPFKDIFPYMDKVDEAEAKEIAEKLLANSKDTKVNPEWLVNDARYYLAAKAMMEFYGCNAFSTACIELCASRIPQERKFTPCVCHSLLKSEGIPSACEEDLNAMMAMMVLMYGSHRAAFMGNPFLQSPEILSIHHAVPALKMNGFDKPDLDYSMWAFTGQGFGGKMQIAFEQNEEQYITFGRFNPMGNKMVVKVGEVVRSEFRQYYCSPHYFIKLENGRDYMHTLADFGHHQVLVFGDQLALVKKIARYMGFEVVEG</sequence>